<feature type="region of interest" description="Disordered" evidence="1">
    <location>
        <begin position="1"/>
        <end position="76"/>
    </location>
</feature>
<sequence>MERSACEARDSLSQVKPWLDDQADKMDSFVEGFQGNGGDRYVEEPNLHHDDEENDPAAPQATPVPPSDPGSDSAAVATCETEHDACVDRCERRHPGDDYAQAGCTSVCALDRATCEANAGVESAKPFIKREADRLRDFFDGLLEEDAPAPPPSRPAPPPASPPALGTENPDGTMDL</sequence>
<protein>
    <submittedName>
        <fullName evidence="2">Uncharacterized protein</fullName>
    </submittedName>
</protein>
<dbReference type="AlphaFoldDB" id="A0A5M6I9V6"/>
<accession>A0A5M6I9V6</accession>
<feature type="region of interest" description="Disordered" evidence="1">
    <location>
        <begin position="140"/>
        <end position="176"/>
    </location>
</feature>
<feature type="compositionally biased region" description="Basic and acidic residues" evidence="1">
    <location>
        <begin position="1"/>
        <end position="10"/>
    </location>
</feature>
<evidence type="ECO:0000313" key="3">
    <source>
        <dbReference type="Proteomes" id="UP000324065"/>
    </source>
</evidence>
<feature type="compositionally biased region" description="Pro residues" evidence="1">
    <location>
        <begin position="148"/>
        <end position="162"/>
    </location>
</feature>
<evidence type="ECO:0000256" key="1">
    <source>
        <dbReference type="SAM" id="MobiDB-lite"/>
    </source>
</evidence>
<evidence type="ECO:0000313" key="2">
    <source>
        <dbReference type="EMBL" id="KAA5605030.1"/>
    </source>
</evidence>
<name>A0A5M6I9V6_9PROT</name>
<comment type="caution">
    <text evidence="2">The sequence shown here is derived from an EMBL/GenBank/DDBJ whole genome shotgun (WGS) entry which is preliminary data.</text>
</comment>
<reference evidence="2 3" key="1">
    <citation type="submission" date="2019-09" db="EMBL/GenBank/DDBJ databases">
        <title>Genome sequence of Roseospira marina, one of the more divergent members of the non-sulfur purple photosynthetic bacterial family, the Rhodospirillaceae.</title>
        <authorList>
            <person name="Meyer T."/>
            <person name="Kyndt J."/>
        </authorList>
    </citation>
    <scope>NUCLEOTIDE SEQUENCE [LARGE SCALE GENOMIC DNA]</scope>
    <source>
        <strain evidence="2 3">DSM 15113</strain>
    </source>
</reference>
<feature type="compositionally biased region" description="Basic and acidic residues" evidence="1">
    <location>
        <begin position="18"/>
        <end position="28"/>
    </location>
</feature>
<keyword evidence="3" id="KW-1185">Reference proteome</keyword>
<organism evidence="2 3">
    <name type="scientific">Roseospira marina</name>
    <dbReference type="NCBI Taxonomy" id="140057"/>
    <lineage>
        <taxon>Bacteria</taxon>
        <taxon>Pseudomonadati</taxon>
        <taxon>Pseudomonadota</taxon>
        <taxon>Alphaproteobacteria</taxon>
        <taxon>Rhodospirillales</taxon>
        <taxon>Rhodospirillaceae</taxon>
        <taxon>Roseospira</taxon>
    </lineage>
</organism>
<gene>
    <name evidence="2" type="ORF">F1188_13430</name>
</gene>
<dbReference type="EMBL" id="VWPJ01000012">
    <property type="protein sequence ID" value="KAA5605030.1"/>
    <property type="molecule type" value="Genomic_DNA"/>
</dbReference>
<feature type="compositionally biased region" description="Basic and acidic residues" evidence="1">
    <location>
        <begin position="40"/>
        <end position="51"/>
    </location>
</feature>
<proteinExistence type="predicted"/>
<dbReference type="Proteomes" id="UP000324065">
    <property type="component" value="Unassembled WGS sequence"/>
</dbReference>
<dbReference type="OrthoDB" id="7361452at2"/>